<gene>
    <name evidence="1" type="ORF">RsY01_381</name>
</gene>
<sequence length="94" mass="10975">MKEVMHYVSTATAEPLPADKMYYPDEELGKLLHRKKRQIADRRVLMEKDPVATKYVLEVGGKITRYDAFVAFSVYLKKTRGLSDRCKPDFKFED</sequence>
<organism evidence="1 2">
    <name type="scientific">Pseudolactococcus reticulitermitis</name>
    <dbReference type="NCBI Taxonomy" id="2025039"/>
    <lineage>
        <taxon>Bacteria</taxon>
        <taxon>Bacillati</taxon>
        <taxon>Bacillota</taxon>
        <taxon>Bacilli</taxon>
        <taxon>Lactobacillales</taxon>
        <taxon>Streptococcaceae</taxon>
        <taxon>Pseudolactococcus</taxon>
    </lineage>
</organism>
<reference evidence="2" key="1">
    <citation type="submission" date="2017-08" db="EMBL/GenBank/DDBJ databases">
        <title>Draft genome sequence of Lactococcus sp. strain Rs-Y01, isolated from the gut of the lower termite Reticulitermes speratus.</title>
        <authorList>
            <person name="Ohkuma M."/>
            <person name="Yuki M."/>
        </authorList>
    </citation>
    <scope>NUCLEOTIDE SEQUENCE [LARGE SCALE GENOMIC DNA]</scope>
    <source>
        <strain evidence="2">Rs-Y01</strain>
    </source>
</reference>
<name>A0A224XAW8_9LACT</name>
<dbReference type="RefSeq" id="WP_094783870.1">
    <property type="nucleotide sequence ID" value="NZ_BEDT01000001.1"/>
</dbReference>
<keyword evidence="2" id="KW-1185">Reference proteome</keyword>
<evidence type="ECO:0000313" key="1">
    <source>
        <dbReference type="EMBL" id="GAX46801.1"/>
    </source>
</evidence>
<dbReference type="Proteomes" id="UP000218689">
    <property type="component" value="Unassembled WGS sequence"/>
</dbReference>
<protein>
    <submittedName>
        <fullName evidence="1">Uncharacterized protein</fullName>
    </submittedName>
</protein>
<dbReference type="EMBL" id="BEDT01000001">
    <property type="protein sequence ID" value="GAX46801.1"/>
    <property type="molecule type" value="Genomic_DNA"/>
</dbReference>
<accession>A0A224XAW8</accession>
<comment type="caution">
    <text evidence="1">The sequence shown here is derived from an EMBL/GenBank/DDBJ whole genome shotgun (WGS) entry which is preliminary data.</text>
</comment>
<evidence type="ECO:0000313" key="2">
    <source>
        <dbReference type="Proteomes" id="UP000218689"/>
    </source>
</evidence>
<dbReference type="AlphaFoldDB" id="A0A224XAW8"/>
<proteinExistence type="predicted"/>